<dbReference type="AlphaFoldDB" id="A0A841BKS1"/>
<dbReference type="Proteomes" id="UP000587527">
    <property type="component" value="Unassembled WGS sequence"/>
</dbReference>
<keyword evidence="2 5" id="KW-0547">Nucleotide-binding</keyword>
<dbReference type="GO" id="GO:0004553">
    <property type="term" value="F:hydrolase activity, hydrolyzing O-glycosyl compounds"/>
    <property type="evidence" value="ECO:0007669"/>
    <property type="project" value="InterPro"/>
</dbReference>
<dbReference type="PROSITE" id="PS51173">
    <property type="entry name" value="CBM2"/>
    <property type="match status" value="1"/>
</dbReference>
<feature type="compositionally biased region" description="Pro residues" evidence="6">
    <location>
        <begin position="521"/>
        <end position="531"/>
    </location>
</feature>
<dbReference type="SMART" id="SM00637">
    <property type="entry name" value="CBD_II"/>
    <property type="match status" value="1"/>
</dbReference>
<dbReference type="Gene3D" id="2.60.40.290">
    <property type="match status" value="1"/>
</dbReference>
<dbReference type="PROSITE" id="PS00109">
    <property type="entry name" value="PROTEIN_KINASE_TYR"/>
    <property type="match status" value="1"/>
</dbReference>
<dbReference type="PANTHER" id="PTHR24348">
    <property type="entry name" value="SERINE/THREONINE-PROTEIN KINASE UNC-51-RELATED"/>
    <property type="match status" value="1"/>
</dbReference>
<evidence type="ECO:0000259" key="8">
    <source>
        <dbReference type="PROSITE" id="PS51173"/>
    </source>
</evidence>
<feature type="region of interest" description="Disordered" evidence="6">
    <location>
        <begin position="282"/>
        <end position="321"/>
    </location>
</feature>
<dbReference type="RefSeq" id="WP_184831969.1">
    <property type="nucleotide sequence ID" value="NZ_JACHMN010000001.1"/>
</dbReference>
<dbReference type="GO" id="GO:0005975">
    <property type="term" value="P:carbohydrate metabolic process"/>
    <property type="evidence" value="ECO:0007669"/>
    <property type="project" value="InterPro"/>
</dbReference>
<dbReference type="Gene3D" id="3.30.200.20">
    <property type="entry name" value="Phosphorylase Kinase, domain 1"/>
    <property type="match status" value="1"/>
</dbReference>
<dbReference type="PANTHER" id="PTHR24348:SF22">
    <property type="entry name" value="NON-SPECIFIC SERINE_THREONINE PROTEIN KINASE"/>
    <property type="match status" value="1"/>
</dbReference>
<dbReference type="InterPro" id="IPR045269">
    <property type="entry name" value="Atg1-like"/>
</dbReference>
<evidence type="ECO:0000313" key="9">
    <source>
        <dbReference type="EMBL" id="MBB5867352.1"/>
    </source>
</evidence>
<dbReference type="PROSITE" id="PS50011">
    <property type="entry name" value="PROTEIN_KINASE_DOM"/>
    <property type="match status" value="1"/>
</dbReference>
<proteinExistence type="predicted"/>
<evidence type="ECO:0000256" key="4">
    <source>
        <dbReference type="ARBA" id="ARBA00022840"/>
    </source>
</evidence>
<dbReference type="GO" id="GO:0005829">
    <property type="term" value="C:cytosol"/>
    <property type="evidence" value="ECO:0007669"/>
    <property type="project" value="TreeGrafter"/>
</dbReference>
<dbReference type="GO" id="GO:0004674">
    <property type="term" value="F:protein serine/threonine kinase activity"/>
    <property type="evidence" value="ECO:0007669"/>
    <property type="project" value="UniProtKB-EC"/>
</dbReference>
<dbReference type="InterPro" id="IPR008266">
    <property type="entry name" value="Tyr_kinase_AS"/>
</dbReference>
<dbReference type="EC" id="2.7.11.1" evidence="9"/>
<evidence type="ECO:0000256" key="5">
    <source>
        <dbReference type="PROSITE-ProRule" id="PRU10141"/>
    </source>
</evidence>
<keyword evidence="1 9" id="KW-0808">Transferase</keyword>
<feature type="compositionally biased region" description="Low complexity" evidence="6">
    <location>
        <begin position="309"/>
        <end position="321"/>
    </location>
</feature>
<dbReference type="GO" id="GO:0016020">
    <property type="term" value="C:membrane"/>
    <property type="evidence" value="ECO:0007669"/>
    <property type="project" value="TreeGrafter"/>
</dbReference>
<dbReference type="CDD" id="cd14014">
    <property type="entry name" value="STKc_PknB_like"/>
    <property type="match status" value="1"/>
</dbReference>
<dbReference type="GO" id="GO:0005524">
    <property type="term" value="F:ATP binding"/>
    <property type="evidence" value="ECO:0007669"/>
    <property type="project" value="UniProtKB-UniRule"/>
</dbReference>
<evidence type="ECO:0000313" key="10">
    <source>
        <dbReference type="Proteomes" id="UP000587527"/>
    </source>
</evidence>
<gene>
    <name evidence="9" type="ORF">F4553_000731</name>
</gene>
<protein>
    <submittedName>
        <fullName evidence="9">Serine/threonine-protein kinase</fullName>
        <ecNumber evidence="9">2.7.11.1</ecNumber>
    </submittedName>
</protein>
<evidence type="ECO:0000256" key="2">
    <source>
        <dbReference type="ARBA" id="ARBA00022741"/>
    </source>
</evidence>
<evidence type="ECO:0000256" key="1">
    <source>
        <dbReference type="ARBA" id="ARBA00022679"/>
    </source>
</evidence>
<feature type="compositionally biased region" description="Basic and acidic residues" evidence="6">
    <location>
        <begin position="289"/>
        <end position="302"/>
    </location>
</feature>
<dbReference type="GO" id="GO:0000407">
    <property type="term" value="C:phagophore assembly site"/>
    <property type="evidence" value="ECO:0007669"/>
    <property type="project" value="TreeGrafter"/>
</dbReference>
<dbReference type="InterPro" id="IPR000719">
    <property type="entry name" value="Prot_kinase_dom"/>
</dbReference>
<dbReference type="SUPFAM" id="SSF49384">
    <property type="entry name" value="Carbohydrate-binding domain"/>
    <property type="match status" value="1"/>
</dbReference>
<dbReference type="InterPro" id="IPR008965">
    <property type="entry name" value="CBM2/CBM3_carb-bd_dom_sf"/>
</dbReference>
<feature type="region of interest" description="Disordered" evidence="6">
    <location>
        <begin position="476"/>
        <end position="577"/>
    </location>
</feature>
<comment type="caution">
    <text evidence="9">The sequence shown here is derived from an EMBL/GenBank/DDBJ whole genome shotgun (WGS) entry which is preliminary data.</text>
</comment>
<dbReference type="EMBL" id="JACHMN010000001">
    <property type="protein sequence ID" value="MBB5867352.1"/>
    <property type="molecule type" value="Genomic_DNA"/>
</dbReference>
<feature type="compositionally biased region" description="Polar residues" evidence="6">
    <location>
        <begin position="480"/>
        <end position="497"/>
    </location>
</feature>
<dbReference type="Pfam" id="PF00069">
    <property type="entry name" value="Pkinase"/>
    <property type="match status" value="1"/>
</dbReference>
<evidence type="ECO:0000256" key="3">
    <source>
        <dbReference type="ARBA" id="ARBA00022777"/>
    </source>
</evidence>
<dbReference type="InterPro" id="IPR012291">
    <property type="entry name" value="CBM2_carb-bd_dom_sf"/>
</dbReference>
<dbReference type="SUPFAM" id="SSF56112">
    <property type="entry name" value="Protein kinase-like (PK-like)"/>
    <property type="match status" value="1"/>
</dbReference>
<accession>A0A841BKS1</accession>
<organism evidence="9 10">
    <name type="scientific">Allocatelliglobosispora scoriae</name>
    <dbReference type="NCBI Taxonomy" id="643052"/>
    <lineage>
        <taxon>Bacteria</taxon>
        <taxon>Bacillati</taxon>
        <taxon>Actinomycetota</taxon>
        <taxon>Actinomycetes</taxon>
        <taxon>Micromonosporales</taxon>
        <taxon>Micromonosporaceae</taxon>
        <taxon>Allocatelliglobosispora</taxon>
    </lineage>
</organism>
<dbReference type="InterPro" id="IPR017441">
    <property type="entry name" value="Protein_kinase_ATP_BS"/>
</dbReference>
<dbReference type="Gene3D" id="1.10.510.10">
    <property type="entry name" value="Transferase(Phosphotransferase) domain 1"/>
    <property type="match status" value="1"/>
</dbReference>
<dbReference type="InterPro" id="IPR011009">
    <property type="entry name" value="Kinase-like_dom_sf"/>
</dbReference>
<keyword evidence="4 5" id="KW-0067">ATP-binding</keyword>
<keyword evidence="10" id="KW-1185">Reference proteome</keyword>
<dbReference type="GO" id="GO:0030247">
    <property type="term" value="F:polysaccharide binding"/>
    <property type="evidence" value="ECO:0007669"/>
    <property type="project" value="UniProtKB-UniRule"/>
</dbReference>
<dbReference type="InterPro" id="IPR001919">
    <property type="entry name" value="CBD2"/>
</dbReference>
<dbReference type="Pfam" id="PF00553">
    <property type="entry name" value="CBM_2"/>
    <property type="match status" value="1"/>
</dbReference>
<evidence type="ECO:0000259" key="7">
    <source>
        <dbReference type="PROSITE" id="PS50011"/>
    </source>
</evidence>
<evidence type="ECO:0000256" key="6">
    <source>
        <dbReference type="SAM" id="MobiDB-lite"/>
    </source>
</evidence>
<feature type="domain" description="Protein kinase" evidence="7">
    <location>
        <begin position="20"/>
        <end position="282"/>
    </location>
</feature>
<keyword evidence="3 9" id="KW-0418">Kinase</keyword>
<feature type="compositionally biased region" description="Low complexity" evidence="6">
    <location>
        <begin position="498"/>
        <end position="507"/>
    </location>
</feature>
<feature type="domain" description="CBM2" evidence="8">
    <location>
        <begin position="363"/>
        <end position="468"/>
    </location>
</feature>
<dbReference type="PROSITE" id="PS00107">
    <property type="entry name" value="PROTEIN_KINASE_ATP"/>
    <property type="match status" value="1"/>
</dbReference>
<dbReference type="GO" id="GO:0005776">
    <property type="term" value="C:autophagosome"/>
    <property type="evidence" value="ECO:0007669"/>
    <property type="project" value="TreeGrafter"/>
</dbReference>
<sequence length="577" mass="59338">MNGSPSRSLPEPGTVLDGRYVLIAPIGSGGTATVWRGRDERLGRMVAIKILDRRLLADEHAIDCLRVEGHALARLRHRHIAEVYDCMVEPPSHNRAAAAYLVMELVDGLTLNAILRDGPLSWYQAVDYAAQTAEGLAAAHARGIVHRDITPANILLTHDGVRIIDFGICAPTGGEEFDPQGRLTGTPAYLAPERVDGEPVQASADVYSLGVLLYQMLTGHLPWRADTAIGLLTAPRFTAPRPLPDIPGLPTEVGGLITACLDLQPSRRPSAAAVLELLRPHTGSGQAVPRDRSPALADERQPTRLVPWPASAPSASAGRPPRRAGAAVLVGLATAAAGLAMWAGLGSPSAAGDPVAGPASPTASPHRAVCAVVYQLRSDTGSRFTATIAVTNLAAAVPPRGQIAFDLPGSQRIDGGGQWTQDGPAVASTQVLSLRPGAQATLALAGTYRGDNPLPTLFTLDAQQCTSTVLGLAGAPIDTSIGTTGQPDTGVPTTAGTSPGASASPQLSPAPAPTPTNATPGVPPAPPPPSPGRSKKPKSSIADGENRFLSLTGASHSSADHAEPARTGGEASRVSAA</sequence>
<reference evidence="9 10" key="1">
    <citation type="submission" date="2020-08" db="EMBL/GenBank/DDBJ databases">
        <title>Sequencing the genomes of 1000 actinobacteria strains.</title>
        <authorList>
            <person name="Klenk H.-P."/>
        </authorList>
    </citation>
    <scope>NUCLEOTIDE SEQUENCE [LARGE SCALE GENOMIC DNA]</scope>
    <source>
        <strain evidence="9 10">DSM 45362</strain>
    </source>
</reference>
<feature type="binding site" evidence="5">
    <location>
        <position position="49"/>
    </location>
    <ligand>
        <name>ATP</name>
        <dbReference type="ChEBI" id="CHEBI:30616"/>
    </ligand>
</feature>
<name>A0A841BKS1_9ACTN</name>